<evidence type="ECO:0000256" key="1">
    <source>
        <dbReference type="SAM" id="Phobius"/>
    </source>
</evidence>
<evidence type="ECO:0000313" key="2">
    <source>
        <dbReference type="EMBL" id="MBC5734122.1"/>
    </source>
</evidence>
<dbReference type="AlphaFoldDB" id="A0A8J6J105"/>
<name>A0A8J6J105_9FIRM</name>
<keyword evidence="1" id="KW-1133">Transmembrane helix</keyword>
<sequence length="96" mass="10018">MELGQDKQQTITRLAICVVIAVMLYAALDKLGGGIPKLAPYKPWLEQNKVQAIAIAAAVLFGASLAAFPLEEPAAPPPAASEADPCAGFERACDLP</sequence>
<keyword evidence="1" id="KW-0472">Membrane</keyword>
<accession>A0A8J6J105</accession>
<organism evidence="2 3">
    <name type="scientific">Lawsonibacter hominis</name>
    <dbReference type="NCBI Taxonomy" id="2763053"/>
    <lineage>
        <taxon>Bacteria</taxon>
        <taxon>Bacillati</taxon>
        <taxon>Bacillota</taxon>
        <taxon>Clostridia</taxon>
        <taxon>Eubacteriales</taxon>
        <taxon>Oscillospiraceae</taxon>
        <taxon>Lawsonibacter</taxon>
    </lineage>
</organism>
<dbReference type="EMBL" id="JACOPP010000013">
    <property type="protein sequence ID" value="MBC5734122.1"/>
    <property type="molecule type" value="Genomic_DNA"/>
</dbReference>
<dbReference type="Proteomes" id="UP000661435">
    <property type="component" value="Unassembled WGS sequence"/>
</dbReference>
<reference evidence="2" key="1">
    <citation type="submission" date="2020-08" db="EMBL/GenBank/DDBJ databases">
        <title>Genome public.</title>
        <authorList>
            <person name="Liu C."/>
            <person name="Sun Q."/>
        </authorList>
    </citation>
    <scope>NUCLEOTIDE SEQUENCE</scope>
    <source>
        <strain evidence="2">NSJ-51</strain>
    </source>
</reference>
<proteinExistence type="predicted"/>
<comment type="caution">
    <text evidence="2">The sequence shown here is derived from an EMBL/GenBank/DDBJ whole genome shotgun (WGS) entry which is preliminary data.</text>
</comment>
<feature type="transmembrane region" description="Helical" evidence="1">
    <location>
        <begin position="48"/>
        <end position="68"/>
    </location>
</feature>
<dbReference type="RefSeq" id="WP_186908010.1">
    <property type="nucleotide sequence ID" value="NZ_JAWRIY010000147.1"/>
</dbReference>
<feature type="transmembrane region" description="Helical" evidence="1">
    <location>
        <begin position="12"/>
        <end position="28"/>
    </location>
</feature>
<protein>
    <submittedName>
        <fullName evidence="2">Uncharacterized protein</fullName>
    </submittedName>
</protein>
<keyword evidence="3" id="KW-1185">Reference proteome</keyword>
<evidence type="ECO:0000313" key="3">
    <source>
        <dbReference type="Proteomes" id="UP000661435"/>
    </source>
</evidence>
<gene>
    <name evidence="2" type="ORF">H8S57_10345</name>
</gene>
<keyword evidence="1" id="KW-0812">Transmembrane</keyword>